<keyword evidence="4" id="KW-0902">Two-component regulatory system</keyword>
<dbReference type="GO" id="GO:0032993">
    <property type="term" value="C:protein-DNA complex"/>
    <property type="evidence" value="ECO:0007669"/>
    <property type="project" value="TreeGrafter"/>
</dbReference>
<evidence type="ECO:0000259" key="10">
    <source>
        <dbReference type="PROSITE" id="PS50110"/>
    </source>
</evidence>
<evidence type="ECO:0000256" key="6">
    <source>
        <dbReference type="ARBA" id="ARBA00023125"/>
    </source>
</evidence>
<comment type="subcellular location">
    <subcellularLocation>
        <location evidence="1">Cytoplasm</location>
    </subcellularLocation>
</comment>
<dbReference type="Pfam" id="PF00486">
    <property type="entry name" value="Trans_reg_C"/>
    <property type="match status" value="1"/>
</dbReference>
<evidence type="ECO:0000313" key="13">
    <source>
        <dbReference type="Proteomes" id="UP000308430"/>
    </source>
</evidence>
<keyword evidence="3 8" id="KW-0597">Phosphoprotein</keyword>
<dbReference type="GO" id="GO:0000976">
    <property type="term" value="F:transcription cis-regulatory region binding"/>
    <property type="evidence" value="ECO:0007669"/>
    <property type="project" value="TreeGrafter"/>
</dbReference>
<feature type="domain" description="Response regulatory" evidence="10">
    <location>
        <begin position="13"/>
        <end position="126"/>
    </location>
</feature>
<keyword evidence="7" id="KW-0804">Transcription</keyword>
<dbReference type="Pfam" id="PF00072">
    <property type="entry name" value="Response_reg"/>
    <property type="match status" value="1"/>
</dbReference>
<dbReference type="Proteomes" id="UP000308430">
    <property type="component" value="Unassembled WGS sequence"/>
</dbReference>
<dbReference type="Gene3D" id="6.10.250.690">
    <property type="match status" value="1"/>
</dbReference>
<dbReference type="Gene3D" id="3.40.50.2300">
    <property type="match status" value="1"/>
</dbReference>
<keyword evidence="13" id="KW-1185">Reference proteome</keyword>
<keyword evidence="6 9" id="KW-0238">DNA-binding</keyword>
<dbReference type="RefSeq" id="WP_136346711.1">
    <property type="nucleotide sequence ID" value="NZ_SSOC01000001.1"/>
</dbReference>
<dbReference type="PANTHER" id="PTHR48111">
    <property type="entry name" value="REGULATOR OF RPOS"/>
    <property type="match status" value="1"/>
</dbReference>
<gene>
    <name evidence="12" type="ORF">E6C76_02695</name>
</gene>
<evidence type="ECO:0000256" key="2">
    <source>
        <dbReference type="ARBA" id="ARBA00022490"/>
    </source>
</evidence>
<protein>
    <submittedName>
        <fullName evidence="12">Response regulator transcription factor</fullName>
    </submittedName>
</protein>
<dbReference type="SUPFAM" id="SSF46894">
    <property type="entry name" value="C-terminal effector domain of the bipartite response regulators"/>
    <property type="match status" value="1"/>
</dbReference>
<dbReference type="InterPro" id="IPR011006">
    <property type="entry name" value="CheY-like_superfamily"/>
</dbReference>
<feature type="modified residue" description="4-aspartylphosphate" evidence="8">
    <location>
        <position position="62"/>
    </location>
</feature>
<dbReference type="OrthoDB" id="5295288at2"/>
<dbReference type="AlphaFoldDB" id="A0A4S4B3R5"/>
<dbReference type="SMART" id="SM00448">
    <property type="entry name" value="REC"/>
    <property type="match status" value="1"/>
</dbReference>
<dbReference type="InterPro" id="IPR001789">
    <property type="entry name" value="Sig_transdc_resp-reg_receiver"/>
</dbReference>
<evidence type="ECO:0000256" key="3">
    <source>
        <dbReference type="ARBA" id="ARBA00022553"/>
    </source>
</evidence>
<name>A0A4S4B3R5_9RHOO</name>
<dbReference type="InterPro" id="IPR001867">
    <property type="entry name" value="OmpR/PhoB-type_DNA-bd"/>
</dbReference>
<keyword evidence="5" id="KW-0805">Transcription regulation</keyword>
<dbReference type="PANTHER" id="PTHR48111:SF39">
    <property type="entry name" value="TRANSCRIPTIONAL REGULATORY PROTEIN CPXR"/>
    <property type="match status" value="1"/>
</dbReference>
<comment type="caution">
    <text evidence="12">The sequence shown here is derived from an EMBL/GenBank/DDBJ whole genome shotgun (WGS) entry which is preliminary data.</text>
</comment>
<evidence type="ECO:0000259" key="11">
    <source>
        <dbReference type="PROSITE" id="PS51755"/>
    </source>
</evidence>
<dbReference type="PROSITE" id="PS50110">
    <property type="entry name" value="RESPONSE_REGULATORY"/>
    <property type="match status" value="1"/>
</dbReference>
<accession>A0A4S4B3R5</accession>
<evidence type="ECO:0000256" key="9">
    <source>
        <dbReference type="PROSITE-ProRule" id="PRU01091"/>
    </source>
</evidence>
<reference evidence="12 13" key="1">
    <citation type="submission" date="2019-04" db="EMBL/GenBank/DDBJ databases">
        <title>Azoarcus nasutitermitis sp. nov. isolated from termite nest.</title>
        <authorList>
            <person name="Lin S.-Y."/>
            <person name="Hameed A."/>
            <person name="Hsu Y.-H."/>
            <person name="Young C.-C."/>
        </authorList>
    </citation>
    <scope>NUCLEOTIDE SEQUENCE [LARGE SCALE GENOMIC DNA]</scope>
    <source>
        <strain evidence="12 13">CC-YHH838</strain>
    </source>
</reference>
<dbReference type="FunFam" id="3.40.50.2300:FF:000001">
    <property type="entry name" value="DNA-binding response regulator PhoB"/>
    <property type="match status" value="1"/>
</dbReference>
<sequence>MNPMETAVSSASRVLLVDDDTELLDLLRDYLEGDGFAVECAHDGVSGVAEALSGRHDIVVLDVMLPGLGGIQALSRIRAESLLPVLMLTARGDDTDRIVGLELGADDYVPKPCTPRELSARLKAILKRVDASARTDAARQLVAGDLCLRPGRRSAELGGAPLELTSTEYSLLETLVRHAGRPVSKQTLSEEALGRPLARFDRSIDVHISRIRQKLGNFADGRARIQTVIRRGYQLADE</sequence>
<dbReference type="GO" id="GO:0005829">
    <property type="term" value="C:cytosol"/>
    <property type="evidence" value="ECO:0007669"/>
    <property type="project" value="TreeGrafter"/>
</dbReference>
<evidence type="ECO:0000256" key="1">
    <source>
        <dbReference type="ARBA" id="ARBA00004496"/>
    </source>
</evidence>
<keyword evidence="2" id="KW-0963">Cytoplasm</keyword>
<feature type="DNA-binding region" description="OmpR/PhoB-type" evidence="9">
    <location>
        <begin position="138"/>
        <end position="237"/>
    </location>
</feature>
<evidence type="ECO:0000313" key="12">
    <source>
        <dbReference type="EMBL" id="THF67302.1"/>
    </source>
</evidence>
<dbReference type="GO" id="GO:0000156">
    <property type="term" value="F:phosphorelay response regulator activity"/>
    <property type="evidence" value="ECO:0007669"/>
    <property type="project" value="TreeGrafter"/>
</dbReference>
<dbReference type="SMART" id="SM00862">
    <property type="entry name" value="Trans_reg_C"/>
    <property type="match status" value="1"/>
</dbReference>
<dbReference type="PROSITE" id="PS51755">
    <property type="entry name" value="OMPR_PHOB"/>
    <property type="match status" value="1"/>
</dbReference>
<dbReference type="SUPFAM" id="SSF52172">
    <property type="entry name" value="CheY-like"/>
    <property type="match status" value="1"/>
</dbReference>
<feature type="domain" description="OmpR/PhoB-type" evidence="11">
    <location>
        <begin position="138"/>
        <end position="237"/>
    </location>
</feature>
<dbReference type="Gene3D" id="1.10.10.10">
    <property type="entry name" value="Winged helix-like DNA-binding domain superfamily/Winged helix DNA-binding domain"/>
    <property type="match status" value="1"/>
</dbReference>
<proteinExistence type="predicted"/>
<dbReference type="InterPro" id="IPR016032">
    <property type="entry name" value="Sig_transdc_resp-reg_C-effctor"/>
</dbReference>
<dbReference type="EMBL" id="SSOC01000001">
    <property type="protein sequence ID" value="THF67302.1"/>
    <property type="molecule type" value="Genomic_DNA"/>
</dbReference>
<evidence type="ECO:0000256" key="5">
    <source>
        <dbReference type="ARBA" id="ARBA00023015"/>
    </source>
</evidence>
<dbReference type="CDD" id="cd00383">
    <property type="entry name" value="trans_reg_C"/>
    <property type="match status" value="1"/>
</dbReference>
<dbReference type="GO" id="GO:0006355">
    <property type="term" value="P:regulation of DNA-templated transcription"/>
    <property type="evidence" value="ECO:0007669"/>
    <property type="project" value="InterPro"/>
</dbReference>
<evidence type="ECO:0000256" key="7">
    <source>
        <dbReference type="ARBA" id="ARBA00023163"/>
    </source>
</evidence>
<organism evidence="12 13">
    <name type="scientific">Pseudothauera nasutitermitis</name>
    <dbReference type="NCBI Taxonomy" id="2565930"/>
    <lineage>
        <taxon>Bacteria</taxon>
        <taxon>Pseudomonadati</taxon>
        <taxon>Pseudomonadota</taxon>
        <taxon>Betaproteobacteria</taxon>
        <taxon>Rhodocyclales</taxon>
        <taxon>Zoogloeaceae</taxon>
        <taxon>Pseudothauera</taxon>
    </lineage>
</organism>
<dbReference type="InterPro" id="IPR036388">
    <property type="entry name" value="WH-like_DNA-bd_sf"/>
</dbReference>
<evidence type="ECO:0000256" key="8">
    <source>
        <dbReference type="PROSITE-ProRule" id="PRU00169"/>
    </source>
</evidence>
<dbReference type="InterPro" id="IPR039420">
    <property type="entry name" value="WalR-like"/>
</dbReference>
<evidence type="ECO:0000256" key="4">
    <source>
        <dbReference type="ARBA" id="ARBA00023012"/>
    </source>
</evidence>